<organism evidence="1 2">
    <name type="scientific">Helicobacter pylori (strain P12)</name>
    <dbReference type="NCBI Taxonomy" id="570508"/>
    <lineage>
        <taxon>Bacteria</taxon>
        <taxon>Pseudomonadati</taxon>
        <taxon>Campylobacterota</taxon>
        <taxon>Epsilonproteobacteria</taxon>
        <taxon>Campylobacterales</taxon>
        <taxon>Helicobacteraceae</taxon>
        <taxon>Helicobacter</taxon>
    </lineage>
</organism>
<reference evidence="1 2" key="2">
    <citation type="journal article" date="2010" name="Nucleic Acids Res.">
        <title>Strain-specific genes of Helicobacter pylori: genome evolution driven by a novel type IV secretion system and genomic island transfer.</title>
        <authorList>
            <person name="Fischer W."/>
            <person name="Windhager L."/>
            <person name="Rohrer S."/>
            <person name="Zeiller M."/>
            <person name="Karnholz A."/>
            <person name="Hoffmann R."/>
            <person name="Zimmer R."/>
            <person name="Haas R."/>
        </authorList>
    </citation>
    <scope>NUCLEOTIDE SEQUENCE [LARGE SCALE GENOMIC DNA]</scope>
    <source>
        <strain evidence="1 2">P12</strain>
    </source>
</reference>
<dbReference type="AlphaFoldDB" id="B6JLZ9"/>
<sequence>MKKDRKKKQKYNNITDATIMGSTGEESALHASANREHFSAFDRLEEISKRKVNPNYIKQNINQQAGYSAEIKEQAHVNAHNILAGKRERIVQYDNLSSGQKAQVKKLSPNYATPKKNHEIVDYASVDEKGNVIPGTLTQSKFVGRNGAECFEKFLSKKWHEDGNP</sequence>
<dbReference type="EMBL" id="CP001217">
    <property type="protein sequence ID" value="ACJ07927.1"/>
    <property type="molecule type" value="Genomic_DNA"/>
</dbReference>
<name>B6JLZ9_HELP2</name>
<protein>
    <submittedName>
        <fullName evidence="1">Uncharacterized protein</fullName>
    </submittedName>
</protein>
<proteinExistence type="predicted"/>
<evidence type="ECO:0000313" key="2">
    <source>
        <dbReference type="Proteomes" id="UP000008198"/>
    </source>
</evidence>
<accession>B6JLZ9</accession>
<dbReference type="KEGG" id="hpp:HPP12_0775"/>
<dbReference type="HOGENOM" id="CLU_114484_0_0_7"/>
<gene>
    <name evidence="1" type="ordered locus">HPP12_0775</name>
</gene>
<reference evidence="2" key="1">
    <citation type="submission" date="2008-10" db="EMBL/GenBank/DDBJ databases">
        <title>The complete genome sequence of Helicobacter pylori strain P12.</title>
        <authorList>
            <person name="Fischer W."/>
            <person name="Windhager L."/>
            <person name="Karnholz A."/>
            <person name="Zeiller M."/>
            <person name="Zimmer R."/>
            <person name="Haas R."/>
        </authorList>
    </citation>
    <scope>NUCLEOTIDE SEQUENCE [LARGE SCALE GENOMIC DNA]</scope>
    <source>
        <strain evidence="2">P12</strain>
    </source>
</reference>
<evidence type="ECO:0000313" key="1">
    <source>
        <dbReference type="EMBL" id="ACJ07927.1"/>
    </source>
</evidence>
<dbReference type="Proteomes" id="UP000008198">
    <property type="component" value="Chromosome"/>
</dbReference>